<dbReference type="RefSeq" id="WP_229910646.1">
    <property type="nucleotide sequence ID" value="NZ_BNBI01000020.1"/>
</dbReference>
<sequence length="134" mass="13942">MGRGAAPWPGAGVLVAGLTLAVCAAATGCGAPAPDGGPAPTPTPSTTAVRPERLCERAVAYWARRLLDGDSYGDYQSMGLSNRQYDILRAVLEEARQVKARQGPGPARELIDRRVHAGCARAYRDGGPTAGPWG</sequence>
<dbReference type="PROSITE" id="PS51257">
    <property type="entry name" value="PROKAR_LIPOPROTEIN"/>
    <property type="match status" value="1"/>
</dbReference>
<name>A0A919AXP6_9ACTN</name>
<evidence type="ECO:0008006" key="4">
    <source>
        <dbReference type="Google" id="ProtNLM"/>
    </source>
</evidence>
<reference evidence="2" key="2">
    <citation type="submission" date="2020-09" db="EMBL/GenBank/DDBJ databases">
        <authorList>
            <person name="Sun Q."/>
            <person name="Ohkuma M."/>
        </authorList>
    </citation>
    <scope>NUCLEOTIDE SEQUENCE</scope>
    <source>
        <strain evidence="2">JCM 4477</strain>
    </source>
</reference>
<feature type="signal peptide" evidence="1">
    <location>
        <begin position="1"/>
        <end position="24"/>
    </location>
</feature>
<accession>A0A919AXP6</accession>
<protein>
    <recommendedName>
        <fullName evidence="4">Lipoprotein</fullName>
    </recommendedName>
</protein>
<evidence type="ECO:0000313" key="3">
    <source>
        <dbReference type="Proteomes" id="UP000630718"/>
    </source>
</evidence>
<dbReference type="AlphaFoldDB" id="A0A919AXP6"/>
<organism evidence="2 3">
    <name type="scientific">Streptomyces fumanus</name>
    <dbReference type="NCBI Taxonomy" id="67302"/>
    <lineage>
        <taxon>Bacteria</taxon>
        <taxon>Bacillati</taxon>
        <taxon>Actinomycetota</taxon>
        <taxon>Actinomycetes</taxon>
        <taxon>Kitasatosporales</taxon>
        <taxon>Streptomycetaceae</taxon>
        <taxon>Streptomyces</taxon>
    </lineage>
</organism>
<reference evidence="2" key="1">
    <citation type="journal article" date="2014" name="Int. J. Syst. Evol. Microbiol.">
        <title>Complete genome sequence of Corynebacterium casei LMG S-19264T (=DSM 44701T), isolated from a smear-ripened cheese.</title>
        <authorList>
            <consortium name="US DOE Joint Genome Institute (JGI-PGF)"/>
            <person name="Walter F."/>
            <person name="Albersmeier A."/>
            <person name="Kalinowski J."/>
            <person name="Ruckert C."/>
        </authorList>
    </citation>
    <scope>NUCLEOTIDE SEQUENCE</scope>
    <source>
        <strain evidence="2">JCM 4477</strain>
    </source>
</reference>
<dbReference type="Proteomes" id="UP000630718">
    <property type="component" value="Unassembled WGS sequence"/>
</dbReference>
<keyword evidence="1" id="KW-0732">Signal</keyword>
<proteinExistence type="predicted"/>
<keyword evidence="3" id="KW-1185">Reference proteome</keyword>
<comment type="caution">
    <text evidence="2">The sequence shown here is derived from an EMBL/GenBank/DDBJ whole genome shotgun (WGS) entry which is preliminary data.</text>
</comment>
<dbReference type="EMBL" id="BNBI01000020">
    <property type="protein sequence ID" value="GHF31313.1"/>
    <property type="molecule type" value="Genomic_DNA"/>
</dbReference>
<feature type="chain" id="PRO_5039611786" description="Lipoprotein" evidence="1">
    <location>
        <begin position="25"/>
        <end position="134"/>
    </location>
</feature>
<evidence type="ECO:0000313" key="2">
    <source>
        <dbReference type="EMBL" id="GHF31313.1"/>
    </source>
</evidence>
<evidence type="ECO:0000256" key="1">
    <source>
        <dbReference type="SAM" id="SignalP"/>
    </source>
</evidence>
<gene>
    <name evidence="2" type="ORF">GCM10018772_66090</name>
</gene>